<dbReference type="NCBIfam" id="TIGR01023">
    <property type="entry name" value="rpmG_bact"/>
    <property type="match status" value="1"/>
</dbReference>
<protein>
    <recommendedName>
        <fullName evidence="4 5">Large ribosomal subunit protein bL33</fullName>
    </recommendedName>
</protein>
<sequence>MSKEKITLSCQECKSKNYVKNKSVSALRLTINKFCKKCNKKTLHKEEK</sequence>
<comment type="similarity">
    <text evidence="1 5">Belongs to the bacterial ribosomal protein bL33 family.</text>
</comment>
<keyword evidence="7" id="KW-1185">Reference proteome</keyword>
<dbReference type="Gene3D" id="2.20.28.120">
    <property type="entry name" value="Ribosomal protein L33"/>
    <property type="match status" value="1"/>
</dbReference>
<dbReference type="InterPro" id="IPR038584">
    <property type="entry name" value="Ribosomal_bL33_sf"/>
</dbReference>
<dbReference type="HAMAP" id="MF_00294">
    <property type="entry name" value="Ribosomal_bL33"/>
    <property type="match status" value="1"/>
</dbReference>
<evidence type="ECO:0000256" key="2">
    <source>
        <dbReference type="ARBA" id="ARBA00022980"/>
    </source>
</evidence>
<keyword evidence="2 5" id="KW-0689">Ribosomal protein</keyword>
<evidence type="ECO:0000256" key="4">
    <source>
        <dbReference type="ARBA" id="ARBA00035176"/>
    </source>
</evidence>
<dbReference type="Pfam" id="PF00471">
    <property type="entry name" value="Ribosomal_L33"/>
    <property type="match status" value="1"/>
</dbReference>
<dbReference type="SUPFAM" id="SSF57829">
    <property type="entry name" value="Zn-binding ribosomal proteins"/>
    <property type="match status" value="1"/>
</dbReference>
<reference evidence="6" key="1">
    <citation type="submission" date="2023-04" db="EMBL/GenBank/DDBJ databases">
        <title>Completed genome of Mycoplasma lagogenitalium type strain 12MS.</title>
        <authorList>
            <person name="Spergser J."/>
        </authorList>
    </citation>
    <scope>NUCLEOTIDE SEQUENCE</scope>
    <source>
        <strain evidence="6">12MS</strain>
    </source>
</reference>
<dbReference type="RefSeq" id="WP_280102174.1">
    <property type="nucleotide sequence ID" value="NZ_CP122979.1"/>
</dbReference>
<dbReference type="NCBIfam" id="NF001764">
    <property type="entry name" value="PRK00504.1"/>
    <property type="match status" value="1"/>
</dbReference>
<evidence type="ECO:0000256" key="1">
    <source>
        <dbReference type="ARBA" id="ARBA00007596"/>
    </source>
</evidence>
<evidence type="ECO:0000313" key="7">
    <source>
        <dbReference type="Proteomes" id="UP001179842"/>
    </source>
</evidence>
<dbReference type="GO" id="GO:0005840">
    <property type="term" value="C:ribosome"/>
    <property type="evidence" value="ECO:0007669"/>
    <property type="project" value="UniProtKB-KW"/>
</dbReference>
<dbReference type="EMBL" id="CP122979">
    <property type="protein sequence ID" value="WGI36871.1"/>
    <property type="molecule type" value="Genomic_DNA"/>
</dbReference>
<dbReference type="InterPro" id="IPR011332">
    <property type="entry name" value="Ribosomal_zn-bd"/>
</dbReference>
<gene>
    <name evidence="5 6" type="primary">rpmG</name>
    <name evidence="6" type="ORF">QEG99_01130</name>
</gene>
<organism evidence="6 7">
    <name type="scientific">Mesomycoplasma lagogenitalium</name>
    <dbReference type="NCBI Taxonomy" id="171286"/>
    <lineage>
        <taxon>Bacteria</taxon>
        <taxon>Bacillati</taxon>
        <taxon>Mycoplasmatota</taxon>
        <taxon>Mycoplasmoidales</taxon>
        <taxon>Metamycoplasmataceae</taxon>
        <taxon>Mesomycoplasma</taxon>
    </lineage>
</organism>
<proteinExistence type="inferred from homology"/>
<evidence type="ECO:0000313" key="6">
    <source>
        <dbReference type="EMBL" id="WGI36871.1"/>
    </source>
</evidence>
<dbReference type="Proteomes" id="UP001179842">
    <property type="component" value="Chromosome"/>
</dbReference>
<evidence type="ECO:0000256" key="5">
    <source>
        <dbReference type="HAMAP-Rule" id="MF_00294"/>
    </source>
</evidence>
<dbReference type="InterPro" id="IPR001705">
    <property type="entry name" value="Ribosomal_bL33"/>
</dbReference>
<accession>A0ABY8LWS2</accession>
<name>A0ABY8LWS2_9BACT</name>
<evidence type="ECO:0000256" key="3">
    <source>
        <dbReference type="ARBA" id="ARBA00023274"/>
    </source>
</evidence>
<keyword evidence="3 5" id="KW-0687">Ribonucleoprotein</keyword>